<protein>
    <submittedName>
        <fullName evidence="3">Iron(III) transport system substrate-binding protein</fullName>
    </submittedName>
</protein>
<gene>
    <name evidence="3" type="ORF">SAMN04487885_1285</name>
</gene>
<dbReference type="InterPro" id="IPR026045">
    <property type="entry name" value="Ferric-bd"/>
</dbReference>
<evidence type="ECO:0000256" key="2">
    <source>
        <dbReference type="SAM" id="SignalP"/>
    </source>
</evidence>
<dbReference type="InterPro" id="IPR006059">
    <property type="entry name" value="SBP"/>
</dbReference>
<dbReference type="Pfam" id="PF13416">
    <property type="entry name" value="SBP_bac_8"/>
    <property type="match status" value="1"/>
</dbReference>
<dbReference type="SUPFAM" id="SSF53850">
    <property type="entry name" value="Periplasmic binding protein-like II"/>
    <property type="match status" value="1"/>
</dbReference>
<dbReference type="Proteomes" id="UP000182135">
    <property type="component" value="Unassembled WGS sequence"/>
</dbReference>
<dbReference type="CDD" id="cd13551">
    <property type="entry name" value="PBP2_Fbp_like_5"/>
    <property type="match status" value="1"/>
</dbReference>
<dbReference type="GO" id="GO:0030976">
    <property type="term" value="F:thiamine pyrophosphate binding"/>
    <property type="evidence" value="ECO:0007669"/>
    <property type="project" value="TreeGrafter"/>
</dbReference>
<evidence type="ECO:0000313" key="4">
    <source>
        <dbReference type="Proteomes" id="UP000182135"/>
    </source>
</evidence>
<name>A0A1I2PHF4_9CLOT</name>
<feature type="chain" id="PRO_5039661646" evidence="2">
    <location>
        <begin position="21"/>
        <end position="351"/>
    </location>
</feature>
<dbReference type="PIRSF" id="PIRSF002825">
    <property type="entry name" value="CfbpA"/>
    <property type="match status" value="1"/>
</dbReference>
<dbReference type="PROSITE" id="PS51257">
    <property type="entry name" value="PROKAR_LIPOPROTEIN"/>
    <property type="match status" value="1"/>
</dbReference>
<accession>A0A1I2PHF4</accession>
<dbReference type="AlphaFoldDB" id="A0A1I2PHF4"/>
<dbReference type="PANTHER" id="PTHR30006">
    <property type="entry name" value="THIAMINE-BINDING PERIPLASMIC PROTEIN-RELATED"/>
    <property type="match status" value="1"/>
</dbReference>
<reference evidence="3 4" key="1">
    <citation type="submission" date="2016-10" db="EMBL/GenBank/DDBJ databases">
        <authorList>
            <person name="de Groot N.N."/>
        </authorList>
    </citation>
    <scope>NUCLEOTIDE SEQUENCE [LARGE SCALE GENOMIC DNA]</scope>
    <source>
        <strain evidence="3 4">NLAE-zl-G419</strain>
    </source>
</reference>
<dbReference type="Gene3D" id="3.40.190.10">
    <property type="entry name" value="Periplasmic binding protein-like II"/>
    <property type="match status" value="2"/>
</dbReference>
<dbReference type="GeneID" id="90544172"/>
<dbReference type="STRING" id="1529.SAMN04487885_1285"/>
<feature type="signal peptide" evidence="2">
    <location>
        <begin position="1"/>
        <end position="20"/>
    </location>
</feature>
<sequence>MKMKKLLTLVLTASMALSLAACGSKNDAAANEGKVDKSEKLLIYSNSAADGRGEWLTEYASKAGYNIEVVNIPGGELTNRLIAEKNNSQADLVYGLNTLEYEKLKKEELLFKYTPTWASEVDMKLGDAEGYYYPIVIQPLVLMYNKDLKDAPKDWTDLVDPKYKDKYNIFALTGGTAKNVLSSILVRYADPKGELGISEEGWKVAKAYIQNAHFEVKGEDYVGNVIDGSRPMTMMWGSGVLQHEKERNYKFGVMSPEVGVPYVTEQVAIISKSKKTALAEEFANWFGSAEVQAAWSEKFGSIPAHPKALEKASSEVKEFMAKVPTPQSIDWALVAENIDAWVEKVELEFVK</sequence>
<evidence type="ECO:0000313" key="3">
    <source>
        <dbReference type="EMBL" id="SFG13427.1"/>
    </source>
</evidence>
<keyword evidence="4" id="KW-1185">Reference proteome</keyword>
<keyword evidence="1 2" id="KW-0732">Signal</keyword>
<dbReference type="eggNOG" id="COG1840">
    <property type="taxonomic scope" value="Bacteria"/>
</dbReference>
<dbReference type="GO" id="GO:0015888">
    <property type="term" value="P:thiamine transport"/>
    <property type="evidence" value="ECO:0007669"/>
    <property type="project" value="TreeGrafter"/>
</dbReference>
<evidence type="ECO:0000256" key="1">
    <source>
        <dbReference type="ARBA" id="ARBA00022729"/>
    </source>
</evidence>
<proteinExistence type="predicted"/>
<dbReference type="EMBL" id="FOOE01000028">
    <property type="protein sequence ID" value="SFG13427.1"/>
    <property type="molecule type" value="Genomic_DNA"/>
</dbReference>
<organism evidence="3 4">
    <name type="scientific">Clostridium cadaveris</name>
    <dbReference type="NCBI Taxonomy" id="1529"/>
    <lineage>
        <taxon>Bacteria</taxon>
        <taxon>Bacillati</taxon>
        <taxon>Bacillota</taxon>
        <taxon>Clostridia</taxon>
        <taxon>Eubacteriales</taxon>
        <taxon>Clostridiaceae</taxon>
        <taxon>Clostridium</taxon>
    </lineage>
</organism>
<dbReference type="RefSeq" id="WP_027639640.1">
    <property type="nucleotide sequence ID" value="NZ_BAAACD010000036.1"/>
</dbReference>
<dbReference type="PANTHER" id="PTHR30006:SF2">
    <property type="entry name" value="ABC TRANSPORTER SUBSTRATE-BINDING PROTEIN"/>
    <property type="match status" value="1"/>
</dbReference>
<dbReference type="GO" id="GO:0030288">
    <property type="term" value="C:outer membrane-bounded periplasmic space"/>
    <property type="evidence" value="ECO:0007669"/>
    <property type="project" value="TreeGrafter"/>
</dbReference>
<dbReference type="GO" id="GO:0030975">
    <property type="term" value="F:thiamine binding"/>
    <property type="evidence" value="ECO:0007669"/>
    <property type="project" value="TreeGrafter"/>
</dbReference>
<dbReference type="OrthoDB" id="179400at2"/>